<proteinExistence type="predicted"/>
<keyword evidence="1" id="KW-0812">Transmembrane</keyword>
<dbReference type="NCBIfam" id="NF040985">
    <property type="entry name" value="MamG"/>
    <property type="match status" value="1"/>
</dbReference>
<evidence type="ECO:0000256" key="1">
    <source>
        <dbReference type="SAM" id="Phobius"/>
    </source>
</evidence>
<accession>A0A178MEM6</accession>
<reference evidence="2 3" key="1">
    <citation type="submission" date="2016-04" db="EMBL/GenBank/DDBJ databases">
        <title>Draft genome sequence of freshwater magnetotactic bacteria Magnetospirillum marisnigri SP-1 and Magnetospirillum moscoviense BB-1.</title>
        <authorList>
            <person name="Koziaeva V."/>
            <person name="Dziuba M.V."/>
            <person name="Ivanov T.M."/>
            <person name="Kuznetsov B."/>
            <person name="Grouzdev D.S."/>
        </authorList>
    </citation>
    <scope>NUCLEOTIDE SEQUENCE [LARGE SCALE GENOMIC DNA]</scope>
    <source>
        <strain evidence="2 3">BB-1</strain>
    </source>
</reference>
<comment type="caution">
    <text evidence="2">The sequence shown here is derived from an EMBL/GenBank/DDBJ whole genome shotgun (WGS) entry which is preliminary data.</text>
</comment>
<dbReference type="EMBL" id="LWQU01000175">
    <property type="protein sequence ID" value="OAN46294.1"/>
    <property type="molecule type" value="Genomic_DNA"/>
</dbReference>
<organism evidence="2 3">
    <name type="scientific">Magnetospirillum moscoviense</name>
    <dbReference type="NCBI Taxonomy" id="1437059"/>
    <lineage>
        <taxon>Bacteria</taxon>
        <taxon>Pseudomonadati</taxon>
        <taxon>Pseudomonadota</taxon>
        <taxon>Alphaproteobacteria</taxon>
        <taxon>Rhodospirillales</taxon>
        <taxon>Rhodospirillaceae</taxon>
        <taxon>Magnetospirillum</taxon>
    </lineage>
</organism>
<dbReference type="Proteomes" id="UP000078543">
    <property type="component" value="Unassembled WGS sequence"/>
</dbReference>
<evidence type="ECO:0000313" key="2">
    <source>
        <dbReference type="EMBL" id="OAN46294.1"/>
    </source>
</evidence>
<evidence type="ECO:0000313" key="3">
    <source>
        <dbReference type="Proteomes" id="UP000078543"/>
    </source>
</evidence>
<dbReference type="AlphaFoldDB" id="A0A178MEM6"/>
<keyword evidence="3" id="KW-1185">Reference proteome</keyword>
<sequence>MHTLVGDQMIKGIAGVGGTALGVGGGIAAHPVSAAAVGNTLLAGKGVCLGLGLGLGAWGPVLFGVAGLACAASLYDYLMNRKALAEASAEPA</sequence>
<keyword evidence="1" id="KW-0472">Membrane</keyword>
<name>A0A178MEM6_9PROT</name>
<protein>
    <submittedName>
        <fullName evidence="2">Uncharacterized protein</fullName>
    </submittedName>
</protein>
<keyword evidence="1" id="KW-1133">Transmembrane helix</keyword>
<feature type="transmembrane region" description="Helical" evidence="1">
    <location>
        <begin position="58"/>
        <end position="78"/>
    </location>
</feature>
<gene>
    <name evidence="2" type="ORF">A6A05_16175</name>
</gene>
<dbReference type="RefSeq" id="WP_068503822.1">
    <property type="nucleotide sequence ID" value="NZ_LWQU01000175.1"/>
</dbReference>